<evidence type="ECO:0000313" key="2">
    <source>
        <dbReference type="Proteomes" id="UP001342631"/>
    </source>
</evidence>
<gene>
    <name evidence="1" type="ORF">ASNO1_01520</name>
</gene>
<dbReference type="EMBL" id="BTTX01000001">
    <property type="protein sequence ID" value="GMU03900.1"/>
    <property type="molecule type" value="Genomic_DNA"/>
</dbReference>
<dbReference type="RefSeq" id="WP_338273702.1">
    <property type="nucleotide sequence ID" value="NZ_BTTX01000001.1"/>
</dbReference>
<keyword evidence="2" id="KW-1185">Reference proteome</keyword>
<proteinExistence type="predicted"/>
<dbReference type="Proteomes" id="UP001342631">
    <property type="component" value="Unassembled WGS sequence"/>
</dbReference>
<comment type="caution">
    <text evidence="1">The sequence shown here is derived from an EMBL/GenBank/DDBJ whole genome shotgun (WGS) entry which is preliminary data.</text>
</comment>
<reference evidence="1 2" key="1">
    <citation type="journal article" date="2024" name="Arch. Microbiol.">
        <title>Corallococcus caeni sp. nov., a novel myxobacterium isolated from activated sludge.</title>
        <authorList>
            <person name="Tomita S."/>
            <person name="Nakai R."/>
            <person name="Kuroda K."/>
            <person name="Kurashita H."/>
            <person name="Hatamoto M."/>
            <person name="Yamaguchi T."/>
            <person name="Narihiro T."/>
        </authorList>
    </citation>
    <scope>NUCLEOTIDE SEQUENCE [LARGE SCALE GENOMIC DNA]</scope>
    <source>
        <strain evidence="1 2">NO1</strain>
    </source>
</reference>
<accession>A0ABQ6QIL3</accession>
<name>A0ABQ6QIL3_9BACT</name>
<organism evidence="1 2">
    <name type="scientific">Corallococcus caeni</name>
    <dbReference type="NCBI Taxonomy" id="3082388"/>
    <lineage>
        <taxon>Bacteria</taxon>
        <taxon>Pseudomonadati</taxon>
        <taxon>Myxococcota</taxon>
        <taxon>Myxococcia</taxon>
        <taxon>Myxococcales</taxon>
        <taxon>Cystobacterineae</taxon>
        <taxon>Myxococcaceae</taxon>
        <taxon>Corallococcus</taxon>
    </lineage>
</organism>
<sequence>MFRHCRSTVRVLSALAWMVLPACGDAEWKESSDIMEGEACVGAPARMWRRSLAIAGPLDAAEQASSLGFEDAGIGSRQQLLSGPALQRKR</sequence>
<evidence type="ECO:0000313" key="1">
    <source>
        <dbReference type="EMBL" id="GMU03900.1"/>
    </source>
</evidence>
<protein>
    <submittedName>
        <fullName evidence="1">Uncharacterized protein</fullName>
    </submittedName>
</protein>